<gene>
    <name evidence="1" type="ORF">MNBD_BACTEROID03-2499</name>
</gene>
<sequence>MKRVYSFCLVFLTLFFISCEKKDIKESLLGKWQRSDALQPGGLMRKAYIFEADGTYIDKIDFFGFNGNSIDELTSWILTTGKFKIESDSLFLFAEERTSWDKDFNSVQQKERLNNNLFQSKIKVTKSTMVLDYLSYPADAPVQTRISYKKVY</sequence>
<dbReference type="AlphaFoldDB" id="A0A3B0T0L6"/>
<evidence type="ECO:0000313" key="1">
    <source>
        <dbReference type="EMBL" id="VAW10420.1"/>
    </source>
</evidence>
<dbReference type="EMBL" id="UOEL01000020">
    <property type="protein sequence ID" value="VAW10420.1"/>
    <property type="molecule type" value="Genomic_DNA"/>
</dbReference>
<dbReference type="PROSITE" id="PS51257">
    <property type="entry name" value="PROKAR_LIPOPROTEIN"/>
    <property type="match status" value="1"/>
</dbReference>
<proteinExistence type="predicted"/>
<reference evidence="1" key="1">
    <citation type="submission" date="2018-06" db="EMBL/GenBank/DDBJ databases">
        <authorList>
            <person name="Zhirakovskaya E."/>
        </authorList>
    </citation>
    <scope>NUCLEOTIDE SEQUENCE</scope>
</reference>
<accession>A0A3B0T0L6</accession>
<protein>
    <recommendedName>
        <fullName evidence="2">Lipocalin-like domain-containing protein</fullName>
    </recommendedName>
</protein>
<name>A0A3B0T0L6_9ZZZZ</name>
<evidence type="ECO:0008006" key="2">
    <source>
        <dbReference type="Google" id="ProtNLM"/>
    </source>
</evidence>
<organism evidence="1">
    <name type="scientific">hydrothermal vent metagenome</name>
    <dbReference type="NCBI Taxonomy" id="652676"/>
    <lineage>
        <taxon>unclassified sequences</taxon>
        <taxon>metagenomes</taxon>
        <taxon>ecological metagenomes</taxon>
    </lineage>
</organism>